<dbReference type="RefSeq" id="WP_090627196.1">
    <property type="nucleotide sequence ID" value="NZ_FOCP01000001.1"/>
</dbReference>
<accession>A0A1H8ASN8</accession>
<name>A0A1H8ASN8_9PROT</name>
<dbReference type="EMBL" id="FOCP01000001">
    <property type="protein sequence ID" value="SEM72809.1"/>
    <property type="molecule type" value="Genomic_DNA"/>
</dbReference>
<feature type="transmembrane region" description="Helical" evidence="1">
    <location>
        <begin position="201"/>
        <end position="221"/>
    </location>
</feature>
<feature type="transmembrane region" description="Helical" evidence="1">
    <location>
        <begin position="143"/>
        <end position="164"/>
    </location>
</feature>
<dbReference type="Pfam" id="PF07758">
    <property type="entry name" value="DUF1614"/>
    <property type="match status" value="1"/>
</dbReference>
<dbReference type="AlphaFoldDB" id="A0A1H8ASN8"/>
<dbReference type="STRING" id="917.SAMN05216326_11181"/>
<reference evidence="2 3" key="1">
    <citation type="submission" date="2016-10" db="EMBL/GenBank/DDBJ databases">
        <authorList>
            <person name="de Groot N.N."/>
        </authorList>
    </citation>
    <scope>NUCLEOTIDE SEQUENCE [LARGE SCALE GENOMIC DNA]</scope>
    <source>
        <strain evidence="2 3">Nm22</strain>
    </source>
</reference>
<protein>
    <submittedName>
        <fullName evidence="2">Uncharacterized membrane protein</fullName>
    </submittedName>
</protein>
<organism evidence="2 3">
    <name type="scientific">Nitrosomonas marina</name>
    <dbReference type="NCBI Taxonomy" id="917"/>
    <lineage>
        <taxon>Bacteria</taxon>
        <taxon>Pseudomonadati</taxon>
        <taxon>Pseudomonadota</taxon>
        <taxon>Betaproteobacteria</taxon>
        <taxon>Nitrosomonadales</taxon>
        <taxon>Nitrosomonadaceae</taxon>
        <taxon>Nitrosomonas</taxon>
    </lineage>
</organism>
<feature type="transmembrane region" description="Helical" evidence="1">
    <location>
        <begin position="42"/>
        <end position="61"/>
    </location>
</feature>
<evidence type="ECO:0000313" key="2">
    <source>
        <dbReference type="EMBL" id="SEM72809.1"/>
    </source>
</evidence>
<keyword evidence="1" id="KW-0812">Transmembrane</keyword>
<evidence type="ECO:0000313" key="3">
    <source>
        <dbReference type="Proteomes" id="UP000199459"/>
    </source>
</evidence>
<dbReference type="InterPro" id="IPR011672">
    <property type="entry name" value="DUF1614"/>
</dbReference>
<feature type="transmembrane region" description="Helical" evidence="1">
    <location>
        <begin position="119"/>
        <end position="136"/>
    </location>
</feature>
<evidence type="ECO:0000256" key="1">
    <source>
        <dbReference type="SAM" id="Phobius"/>
    </source>
</evidence>
<dbReference type="OrthoDB" id="9782559at2"/>
<gene>
    <name evidence="2" type="ORF">SAMN05216325_101279</name>
</gene>
<keyword evidence="1" id="KW-1133">Transmembrane helix</keyword>
<proteinExistence type="predicted"/>
<feature type="transmembrane region" description="Helical" evidence="1">
    <location>
        <begin position="170"/>
        <end position="189"/>
    </location>
</feature>
<dbReference type="Proteomes" id="UP000199459">
    <property type="component" value="Unassembled WGS sequence"/>
</dbReference>
<sequence length="222" mass="23617">MKNQFSPPHLIFFLFLLGVLLILIQLELLAFAFEKLNLPPEMGLTILLLSMFGSAVNLPVIRIKSKADPSHIVREKHWSIIKIPVNPYYNETLISINLGGCLIPVALSMYLFVNSGLTMLITLSGIGIIAAVSHYFSRPIPGLGIGMPVLIAPVSAALVGLYLSPDQSAPLAYISGTLGVLIGADLMHLKKIPQLGAPHASIGGAGTFDGIFITGIVAVLLA</sequence>
<keyword evidence="1" id="KW-0472">Membrane</keyword>